<feature type="region of interest" description="Disordered" evidence="1">
    <location>
        <begin position="160"/>
        <end position="194"/>
    </location>
</feature>
<dbReference type="EMBL" id="AM746676">
    <property type="protein sequence ID" value="CAN94071.1"/>
    <property type="molecule type" value="Genomic_DNA"/>
</dbReference>
<dbReference type="SUPFAM" id="SSF160246">
    <property type="entry name" value="EspE N-terminal domain-like"/>
    <property type="match status" value="1"/>
</dbReference>
<reference evidence="3 4" key="1">
    <citation type="journal article" date="2007" name="Nat. Biotechnol.">
        <title>Complete genome sequence of the myxobacterium Sorangium cellulosum.</title>
        <authorList>
            <person name="Schneiker S."/>
            <person name="Perlova O."/>
            <person name="Kaiser O."/>
            <person name="Gerth K."/>
            <person name="Alici A."/>
            <person name="Altmeyer M.O."/>
            <person name="Bartels D."/>
            <person name="Bekel T."/>
            <person name="Beyer S."/>
            <person name="Bode E."/>
            <person name="Bode H.B."/>
            <person name="Bolten C.J."/>
            <person name="Choudhuri J.V."/>
            <person name="Doss S."/>
            <person name="Elnakady Y.A."/>
            <person name="Frank B."/>
            <person name="Gaigalat L."/>
            <person name="Goesmann A."/>
            <person name="Groeger C."/>
            <person name="Gross F."/>
            <person name="Jelsbak L."/>
            <person name="Jelsbak L."/>
            <person name="Kalinowski J."/>
            <person name="Kegler C."/>
            <person name="Knauber T."/>
            <person name="Konietzny S."/>
            <person name="Kopp M."/>
            <person name="Krause L."/>
            <person name="Krug D."/>
            <person name="Linke B."/>
            <person name="Mahmud T."/>
            <person name="Martinez-Arias R."/>
            <person name="McHardy A.C."/>
            <person name="Merai M."/>
            <person name="Meyer F."/>
            <person name="Mormann S."/>
            <person name="Munoz-Dorado J."/>
            <person name="Perez J."/>
            <person name="Pradella S."/>
            <person name="Rachid S."/>
            <person name="Raddatz G."/>
            <person name="Rosenau F."/>
            <person name="Rueckert C."/>
            <person name="Sasse F."/>
            <person name="Scharfe M."/>
            <person name="Schuster S.C."/>
            <person name="Suen G."/>
            <person name="Treuner-Lange A."/>
            <person name="Velicer G.J."/>
            <person name="Vorholter F.-J."/>
            <person name="Weissman K.J."/>
            <person name="Welch R.D."/>
            <person name="Wenzel S.C."/>
            <person name="Whitworth D.E."/>
            <person name="Wilhelm S."/>
            <person name="Wittmann C."/>
            <person name="Bloecker H."/>
            <person name="Puehler A."/>
            <person name="Mueller R."/>
        </authorList>
    </citation>
    <scope>NUCLEOTIDE SEQUENCE [LARGE SCALE GENOMIC DNA]</scope>
    <source>
        <strain evidence="4">So ce56</strain>
    </source>
</reference>
<proteinExistence type="predicted"/>
<evidence type="ECO:0000313" key="3">
    <source>
        <dbReference type="EMBL" id="CAN94071.1"/>
    </source>
</evidence>
<feature type="compositionally biased region" description="Low complexity" evidence="1">
    <location>
        <begin position="250"/>
        <end position="262"/>
    </location>
</feature>
<dbReference type="AlphaFoldDB" id="A9EPZ0"/>
<feature type="region of interest" description="Disordered" evidence="1">
    <location>
        <begin position="207"/>
        <end position="235"/>
    </location>
</feature>
<dbReference type="InterPro" id="IPR007831">
    <property type="entry name" value="T2SS_GspE_N"/>
</dbReference>
<evidence type="ECO:0000256" key="1">
    <source>
        <dbReference type="SAM" id="MobiDB-lite"/>
    </source>
</evidence>
<feature type="compositionally biased region" description="Low complexity" evidence="1">
    <location>
        <begin position="276"/>
        <end position="291"/>
    </location>
</feature>
<dbReference type="KEGG" id="scl:sce3911"/>
<feature type="region of interest" description="Disordered" evidence="1">
    <location>
        <begin position="316"/>
        <end position="410"/>
    </location>
</feature>
<dbReference type="Proteomes" id="UP000002139">
    <property type="component" value="Chromosome"/>
</dbReference>
<gene>
    <name evidence="3" type="ordered locus">sce3911</name>
</gene>
<protein>
    <recommendedName>
        <fullName evidence="2">Type II secretion system protein GspE N-terminal domain-containing protein</fullName>
    </recommendedName>
</protein>
<organism evidence="3 4">
    <name type="scientific">Sorangium cellulosum (strain So ce56)</name>
    <name type="common">Polyangium cellulosum (strain So ce56)</name>
    <dbReference type="NCBI Taxonomy" id="448385"/>
    <lineage>
        <taxon>Bacteria</taxon>
        <taxon>Pseudomonadati</taxon>
        <taxon>Myxococcota</taxon>
        <taxon>Polyangia</taxon>
        <taxon>Polyangiales</taxon>
        <taxon>Polyangiaceae</taxon>
        <taxon>Sorangium</taxon>
    </lineage>
</organism>
<feature type="compositionally biased region" description="Acidic residues" evidence="1">
    <location>
        <begin position="396"/>
        <end position="405"/>
    </location>
</feature>
<dbReference type="Gene3D" id="3.30.300.160">
    <property type="entry name" value="Type II secretion system, protein E, N-terminal domain"/>
    <property type="match status" value="1"/>
</dbReference>
<accession>A9EPZ0</accession>
<dbReference type="InterPro" id="IPR037257">
    <property type="entry name" value="T2SS_E_N_sf"/>
</dbReference>
<sequence>MIGCGALHAGSVLSGIVQRVSLDLGRLLIAAGAVSKAEVEAALFVAVLRGIPFPRALIDRAALSERALEEELDRHGGLALRQVVGARDLVARLPRAMCRRLGAVPIRIDPGVGTIDVAAADPLDRHIADEFSFHLGAPVRIFRAPITAIEEAIRALDLDEREQVPSRARRATPAFPHGAPQSTIPPPPSSEVPIPLIRRASVPSFDEVSLVEAPSGKQGHRGAAHNGHAQRGDTPAAHEDAILPLRHAKAAPGARGSPASARRSADAERGAGGRATGRQAALRAPAVEPPAVSFPPPPPVEISPPFKLLASILPQASPGLDRAPDSAGREPAPSTRRLGRLPLDAPSGLASRSRRRSADAEAPPPGSGRARPESAAPPSSRRAGRLPALPPAPEPELGDPLDDDPPPQPFVDLSDVIDALYLARTRDDVVRLALRGMRLFAGRVAIFAAHRGVFRGFACNAEFGDQEALRKLSLPMDQPSVLATAVATHLYVGPIPGTPTHAPLLDVMVNPSLDVAAVAVQVVGRPAMILVADRILDTSSGSRRMVELARAVGEAFSRILSARG</sequence>
<dbReference type="HOGENOM" id="CLU_483038_0_0_7"/>
<dbReference type="Pfam" id="PF05157">
    <property type="entry name" value="MshEN"/>
    <property type="match status" value="1"/>
</dbReference>
<keyword evidence="4" id="KW-1185">Reference proteome</keyword>
<name>A9EPZ0_SORC5</name>
<evidence type="ECO:0000313" key="4">
    <source>
        <dbReference type="Proteomes" id="UP000002139"/>
    </source>
</evidence>
<feature type="region of interest" description="Disordered" evidence="1">
    <location>
        <begin position="249"/>
        <end position="299"/>
    </location>
</feature>
<evidence type="ECO:0000259" key="2">
    <source>
        <dbReference type="Pfam" id="PF05157"/>
    </source>
</evidence>
<feature type="domain" description="Type II secretion system protein GspE N-terminal" evidence="2">
    <location>
        <begin position="79"/>
        <end position="161"/>
    </location>
</feature>